<dbReference type="InterPro" id="IPR029046">
    <property type="entry name" value="LolA/LolB/LppX"/>
</dbReference>
<dbReference type="InterPro" id="IPR019207">
    <property type="entry name" value="DUF2092"/>
</dbReference>
<sequence>MRDPAEAGSTLCLHALHLSHSMSGCGRSVSCSICNSMKSMTTRTKGIAMSSTFPFPRLKRILLYASLAVSLAPPTSAWADDAKVLLKTMSDFLTAQKTISFTYQSSLEAVTPDFEKLQFVSSGTANLTRPDKLRVTRTGGFADLDVSFDGSSLTVHGKNLDAYAKIDGKGSLDELIDRLMTAGVEAPGADLLSSNVYDVLMSDVTEAKHISSAFVDGVECEYLAFRTPEIDWQIWIQSGPQPIPRRYVITSKHVVQAPQYTLEIRDFKSGADVAAVSYTIEVPASAKTVDLSEMQSLDELPEAASMGEVK</sequence>
<proteinExistence type="predicted"/>
<dbReference type="KEGG" id="rec:RHECIAT_CH0004008"/>
<dbReference type="EMBL" id="CP001074">
    <property type="protein sequence ID" value="ACE92945.1"/>
    <property type="molecule type" value="Genomic_DNA"/>
</dbReference>
<dbReference type="AlphaFoldDB" id="B3PP70"/>
<gene>
    <name evidence="2" type="ordered locus">RHECIAT_CH0004008</name>
</gene>
<evidence type="ECO:0000313" key="2">
    <source>
        <dbReference type="EMBL" id="ACE92945.1"/>
    </source>
</evidence>
<evidence type="ECO:0000256" key="1">
    <source>
        <dbReference type="ARBA" id="ARBA00022729"/>
    </source>
</evidence>
<dbReference type="PROSITE" id="PS51257">
    <property type="entry name" value="PROKAR_LIPOPROTEIN"/>
    <property type="match status" value="1"/>
</dbReference>
<protein>
    <recommendedName>
        <fullName evidence="4">Periplasmic protein</fullName>
    </recommendedName>
</protein>
<dbReference type="eggNOG" id="COG3900">
    <property type="taxonomic scope" value="Bacteria"/>
</dbReference>
<name>B3PP70_RHIE6</name>
<evidence type="ECO:0000313" key="3">
    <source>
        <dbReference type="Proteomes" id="UP000008817"/>
    </source>
</evidence>
<dbReference type="HOGENOM" id="CLU_074811_0_0_5"/>
<evidence type="ECO:0008006" key="4">
    <source>
        <dbReference type="Google" id="ProtNLM"/>
    </source>
</evidence>
<keyword evidence="1" id="KW-0732">Signal</keyword>
<dbReference type="Pfam" id="PF09865">
    <property type="entry name" value="DUF2092"/>
    <property type="match status" value="1"/>
</dbReference>
<dbReference type="SUPFAM" id="SSF89392">
    <property type="entry name" value="Prokaryotic lipoproteins and lipoprotein localization factors"/>
    <property type="match status" value="1"/>
</dbReference>
<reference evidence="2 3" key="1">
    <citation type="submission" date="2008-04" db="EMBL/GenBank/DDBJ databases">
        <title>Genome diversity and DNA divergence of Rhizobium etli.</title>
        <authorList>
            <person name="Gonzalez V."/>
            <person name="Acosta J.L."/>
            <person name="Santamaria R.I."/>
            <person name="Bustos P."/>
            <person name="Hernandez-Gonzalez I.L."/>
            <person name="Fernandez J.L."/>
            <person name="Diaz R."/>
            <person name="Flores M."/>
            <person name="Mora J."/>
            <person name="Palacios R."/>
            <person name="Davila G."/>
        </authorList>
    </citation>
    <scope>NUCLEOTIDE SEQUENCE [LARGE SCALE GENOMIC DNA]</scope>
    <source>
        <strain evidence="2 3">CIAT 652</strain>
    </source>
</reference>
<organism evidence="2 3">
    <name type="scientific">Rhizobium etli (strain CIAT 652)</name>
    <dbReference type="NCBI Taxonomy" id="491916"/>
    <lineage>
        <taxon>Bacteria</taxon>
        <taxon>Pseudomonadati</taxon>
        <taxon>Pseudomonadota</taxon>
        <taxon>Alphaproteobacteria</taxon>
        <taxon>Hyphomicrobiales</taxon>
        <taxon>Rhizobiaceae</taxon>
        <taxon>Rhizobium/Agrobacterium group</taxon>
        <taxon>Rhizobium</taxon>
    </lineage>
</organism>
<dbReference type="Proteomes" id="UP000008817">
    <property type="component" value="Chromosome"/>
</dbReference>
<accession>B3PP70</accession>